<protein>
    <submittedName>
        <fullName evidence="1">Uncharacterized protein</fullName>
    </submittedName>
</protein>
<dbReference type="Proteomes" id="UP000253208">
    <property type="component" value="Unassembled WGS sequence"/>
</dbReference>
<dbReference type="RefSeq" id="WP_059085752.1">
    <property type="nucleotide sequence ID" value="NZ_PSQG01000023.1"/>
</dbReference>
<comment type="caution">
    <text evidence="1">The sequence shown here is derived from an EMBL/GenBank/DDBJ whole genome shotgun (WGS) entry which is preliminary data.</text>
</comment>
<evidence type="ECO:0000313" key="2">
    <source>
        <dbReference type="Proteomes" id="UP000253208"/>
    </source>
</evidence>
<sequence length="151" mass="18222">MLNNYDFMNDDEMNYIQACLEFAAQLGQIADDTLEAVERRRILENEKRKELLEKGITVYGLSNFSVPAYIQYELTRFRLDFVAEKALIKRSYNYSMITSKDMVSFWNEHRELFTRYQGDSFSYDEVAMVIRKRIREKEYEQEIQNILRKQH</sequence>
<gene>
    <name evidence="1" type="ORF">C4886_14530</name>
</gene>
<name>A0A367FXI1_9FIRM</name>
<reference evidence="1 2" key="1">
    <citation type="submission" date="2018-02" db="EMBL/GenBank/DDBJ databases">
        <title>Complete genome sequencing of Faecalibacterium prausnitzii strains isolated from the human gut.</title>
        <authorList>
            <person name="Fitzgerald B.C."/>
            <person name="Shkoporov A.N."/>
            <person name="Ross P.R."/>
            <person name="Hill C."/>
        </authorList>
    </citation>
    <scope>NUCLEOTIDE SEQUENCE [LARGE SCALE GENOMIC DNA]</scope>
    <source>
        <strain evidence="1 2">APC942/31-1</strain>
    </source>
</reference>
<dbReference type="AlphaFoldDB" id="A0A367FXI1"/>
<dbReference type="EMBL" id="PSQG01000023">
    <property type="protein sequence ID" value="RCH42369.1"/>
    <property type="molecule type" value="Genomic_DNA"/>
</dbReference>
<proteinExistence type="predicted"/>
<organism evidence="1 2">
    <name type="scientific">Blautia obeum</name>
    <dbReference type="NCBI Taxonomy" id="40520"/>
    <lineage>
        <taxon>Bacteria</taxon>
        <taxon>Bacillati</taxon>
        <taxon>Bacillota</taxon>
        <taxon>Clostridia</taxon>
        <taxon>Lachnospirales</taxon>
        <taxon>Lachnospiraceae</taxon>
        <taxon>Blautia</taxon>
    </lineage>
</organism>
<accession>A0A367FXI1</accession>
<evidence type="ECO:0000313" key="1">
    <source>
        <dbReference type="EMBL" id="RCH42369.1"/>
    </source>
</evidence>